<gene>
    <name evidence="2" type="ORF">GGR36_001571</name>
</gene>
<dbReference type="SMART" id="SM00460">
    <property type="entry name" value="TGc"/>
    <property type="match status" value="1"/>
</dbReference>
<dbReference type="Pfam" id="PF01841">
    <property type="entry name" value="Transglut_core"/>
    <property type="match status" value="1"/>
</dbReference>
<dbReference type="InterPro" id="IPR013589">
    <property type="entry name" value="Bac_transglu_N"/>
</dbReference>
<reference evidence="2 3" key="1">
    <citation type="submission" date="2020-08" db="EMBL/GenBank/DDBJ databases">
        <title>Genomic Encyclopedia of Type Strains, Phase IV (KMG-IV): sequencing the most valuable type-strain genomes for metagenomic binning, comparative biology and taxonomic classification.</title>
        <authorList>
            <person name="Goeker M."/>
        </authorList>
    </citation>
    <scope>NUCLEOTIDE SEQUENCE [LARGE SCALE GENOMIC DNA]</scope>
    <source>
        <strain evidence="2 3">DSM 106739</strain>
    </source>
</reference>
<dbReference type="InterPro" id="IPR038765">
    <property type="entry name" value="Papain-like_cys_pep_sf"/>
</dbReference>
<sequence>MSTPPSRSVARYFVSHLTRYDYRRPVANARHVLHLTPRELPWQHVVSHVIDADPIPNERAVGRDNFGNPVETLAITHQHSGLDVHARSWVEIAERPQTESSPAWQTVRDALAFRAAHPPLPAELEAARFQFESRHVRVKRELAEWAARAFAPDMPLLDGVQALNDRIHTEFAFDPEATHIATPVMEVLKLRRGVCQDFAHLMLSGLRSLGLAARYMSGYLLTTPPPGKERLIGADASHAWVAVWCPESGWVEFDPTNGVRAGSSHITLGWGRDFSDVTPLRGVIFGGGEHTPEIEVSVVPEADYAALFGAARRA</sequence>
<dbReference type="SUPFAM" id="SSF54001">
    <property type="entry name" value="Cysteine proteinases"/>
    <property type="match status" value="1"/>
</dbReference>
<dbReference type="AlphaFoldDB" id="A0A840BI04"/>
<organism evidence="2 3">
    <name type="scientific">Niveibacterium umoris</name>
    <dbReference type="NCBI Taxonomy" id="1193620"/>
    <lineage>
        <taxon>Bacteria</taxon>
        <taxon>Pseudomonadati</taxon>
        <taxon>Pseudomonadota</taxon>
        <taxon>Betaproteobacteria</taxon>
        <taxon>Rhodocyclales</taxon>
        <taxon>Rhodocyclaceae</taxon>
        <taxon>Niveibacterium</taxon>
    </lineage>
</organism>
<evidence type="ECO:0000259" key="1">
    <source>
        <dbReference type="SMART" id="SM00460"/>
    </source>
</evidence>
<keyword evidence="2" id="KW-0645">Protease</keyword>
<protein>
    <submittedName>
        <fullName evidence="2">Transglutaminase-like putative cysteine protease</fullName>
    </submittedName>
</protein>
<name>A0A840BI04_9RHOO</name>
<feature type="domain" description="Transglutaminase-like" evidence="1">
    <location>
        <begin position="187"/>
        <end position="257"/>
    </location>
</feature>
<comment type="caution">
    <text evidence="2">The sequence shown here is derived from an EMBL/GenBank/DDBJ whole genome shotgun (WGS) entry which is preliminary data.</text>
</comment>
<dbReference type="InterPro" id="IPR002931">
    <property type="entry name" value="Transglutaminase-like"/>
</dbReference>
<proteinExistence type="predicted"/>
<accession>A0A840BI04</accession>
<dbReference type="GO" id="GO:0006508">
    <property type="term" value="P:proteolysis"/>
    <property type="evidence" value="ECO:0007669"/>
    <property type="project" value="UniProtKB-KW"/>
</dbReference>
<dbReference type="GO" id="GO:0008233">
    <property type="term" value="F:peptidase activity"/>
    <property type="evidence" value="ECO:0007669"/>
    <property type="project" value="UniProtKB-KW"/>
</dbReference>
<evidence type="ECO:0000313" key="3">
    <source>
        <dbReference type="Proteomes" id="UP000561045"/>
    </source>
</evidence>
<dbReference type="EMBL" id="JACIET010000001">
    <property type="protein sequence ID" value="MBB4012263.1"/>
    <property type="molecule type" value="Genomic_DNA"/>
</dbReference>
<dbReference type="Proteomes" id="UP000561045">
    <property type="component" value="Unassembled WGS sequence"/>
</dbReference>
<keyword evidence="2" id="KW-0378">Hydrolase</keyword>
<dbReference type="Gene3D" id="3.10.620.30">
    <property type="match status" value="1"/>
</dbReference>
<dbReference type="PANTHER" id="PTHR33490:SF7">
    <property type="entry name" value="BLR2979 PROTEIN"/>
    <property type="match status" value="1"/>
</dbReference>
<keyword evidence="3" id="KW-1185">Reference proteome</keyword>
<dbReference type="RefSeq" id="WP_183634069.1">
    <property type="nucleotide sequence ID" value="NZ_BAABLE010000011.1"/>
</dbReference>
<evidence type="ECO:0000313" key="2">
    <source>
        <dbReference type="EMBL" id="MBB4012263.1"/>
    </source>
</evidence>
<dbReference type="Pfam" id="PF08379">
    <property type="entry name" value="Bact_transglu_N"/>
    <property type="match status" value="1"/>
</dbReference>
<dbReference type="PANTHER" id="PTHR33490">
    <property type="entry name" value="BLR5614 PROTEIN-RELATED"/>
    <property type="match status" value="1"/>
</dbReference>